<evidence type="ECO:0000313" key="2">
    <source>
        <dbReference type="Proteomes" id="UP000061382"/>
    </source>
</evidence>
<gene>
    <name evidence="1" type="ORF">DC20_20915</name>
</gene>
<proteinExistence type="predicted"/>
<protein>
    <submittedName>
        <fullName evidence="1">Uncharacterized protein</fullName>
    </submittedName>
</protein>
<organism evidence="1 2">
    <name type="scientific">Rufibacter tibetensis</name>
    <dbReference type="NCBI Taxonomy" id="512763"/>
    <lineage>
        <taxon>Bacteria</taxon>
        <taxon>Pseudomonadati</taxon>
        <taxon>Bacteroidota</taxon>
        <taxon>Cytophagia</taxon>
        <taxon>Cytophagales</taxon>
        <taxon>Hymenobacteraceae</taxon>
        <taxon>Rufibacter</taxon>
    </lineage>
</organism>
<dbReference type="Proteomes" id="UP000061382">
    <property type="component" value="Chromosome"/>
</dbReference>
<name>A0A0N7HX42_9BACT</name>
<accession>A0A0N7HX42</accession>
<dbReference type="AlphaFoldDB" id="A0A0N7HX42"/>
<evidence type="ECO:0000313" key="1">
    <source>
        <dbReference type="EMBL" id="ALJ01001.1"/>
    </source>
</evidence>
<reference evidence="1 2" key="1">
    <citation type="submission" date="2015-08" db="EMBL/GenBank/DDBJ databases">
        <title>Complete genome sequence of Rufibacter tibetensis strain 1351t, a radiation-resistant bacterium from tibet plateau.</title>
        <authorList>
            <person name="Dai J."/>
        </authorList>
    </citation>
    <scope>NUCLEOTIDE SEQUENCE [LARGE SCALE GENOMIC DNA]</scope>
    <source>
        <strain evidence="1 2">1351</strain>
    </source>
</reference>
<dbReference type="EMBL" id="CP012643">
    <property type="protein sequence ID" value="ALJ01001.1"/>
    <property type="molecule type" value="Genomic_DNA"/>
</dbReference>
<sequence length="107" mass="12026">MPYREKSNGELARILAEVEGLGDAHGNNGHALADQMGKAQLVFGGLANHGFTEDHLDHIINYCRSRVEYVLHQVERGEREDAYQLAKLTLGYYLRNSHMDTGSELEL</sequence>
<dbReference type="KEGG" id="rti:DC20_20915"/>
<keyword evidence="2" id="KW-1185">Reference proteome</keyword>